<reference evidence="2" key="1">
    <citation type="submission" date="2017-04" db="EMBL/GenBank/DDBJ databases">
        <authorList>
            <person name="Varghese N."/>
            <person name="Submissions S."/>
        </authorList>
    </citation>
    <scope>NUCLEOTIDE SEQUENCE [LARGE SCALE GENOMIC DNA]</scope>
    <source>
        <strain evidence="2">DSM 4125</strain>
    </source>
</reference>
<gene>
    <name evidence="1" type="ORF">SAMN05661096_02400</name>
</gene>
<sequence>MINSIVHVSFSRIKTKVSTVNCLNRWLQISLPSFLTSVQEPFIRVSIELSSKSIFIWYFIQGGQRFEGVRLNGFLYTFLTIVITSESCNVNSKLQSLILLYLEIHRYLSLLFLYYKYHLSNLLLNQFL</sequence>
<dbReference type="EMBL" id="FXAW01000004">
    <property type="protein sequence ID" value="SMG36023.1"/>
    <property type="molecule type" value="Genomic_DNA"/>
</dbReference>
<keyword evidence="2" id="KW-1185">Reference proteome</keyword>
<protein>
    <submittedName>
        <fullName evidence="1">Uncharacterized protein</fullName>
    </submittedName>
</protein>
<accession>A0A1X7K5M7</accession>
<dbReference type="AlphaFoldDB" id="A0A1X7K5M7"/>
<name>A0A1X7K5M7_9BACT</name>
<dbReference type="Proteomes" id="UP000193804">
    <property type="component" value="Unassembled WGS sequence"/>
</dbReference>
<organism evidence="1 2">
    <name type="scientific">Marivirga sericea</name>
    <dbReference type="NCBI Taxonomy" id="1028"/>
    <lineage>
        <taxon>Bacteria</taxon>
        <taxon>Pseudomonadati</taxon>
        <taxon>Bacteroidota</taxon>
        <taxon>Cytophagia</taxon>
        <taxon>Cytophagales</taxon>
        <taxon>Marivirgaceae</taxon>
        <taxon>Marivirga</taxon>
    </lineage>
</organism>
<evidence type="ECO:0000313" key="2">
    <source>
        <dbReference type="Proteomes" id="UP000193804"/>
    </source>
</evidence>
<evidence type="ECO:0000313" key="1">
    <source>
        <dbReference type="EMBL" id="SMG36023.1"/>
    </source>
</evidence>
<proteinExistence type="predicted"/>